<dbReference type="PANTHER" id="PTHR35525:SF3">
    <property type="entry name" value="BLL6575 PROTEIN"/>
    <property type="match status" value="1"/>
</dbReference>
<keyword evidence="3" id="KW-1185">Reference proteome</keyword>
<dbReference type="InterPro" id="IPR010852">
    <property type="entry name" value="ABATE"/>
</dbReference>
<dbReference type="Pfam" id="PF11706">
    <property type="entry name" value="zf-CGNR"/>
    <property type="match status" value="1"/>
</dbReference>
<dbReference type="EMBL" id="BAABHJ010000001">
    <property type="protein sequence ID" value="GAA4601682.1"/>
    <property type="molecule type" value="Genomic_DNA"/>
</dbReference>
<dbReference type="Gene3D" id="1.10.3300.10">
    <property type="entry name" value="Jann2411-like domain"/>
    <property type="match status" value="1"/>
</dbReference>
<reference evidence="3" key="1">
    <citation type="journal article" date="2019" name="Int. J. Syst. Evol. Microbiol.">
        <title>The Global Catalogue of Microorganisms (GCM) 10K type strain sequencing project: providing services to taxonomists for standard genome sequencing and annotation.</title>
        <authorList>
            <consortium name="The Broad Institute Genomics Platform"/>
            <consortium name="The Broad Institute Genome Sequencing Center for Infectious Disease"/>
            <person name="Wu L."/>
            <person name="Ma J."/>
        </authorList>
    </citation>
    <scope>NUCLEOTIDE SEQUENCE [LARGE SCALE GENOMIC DNA]</scope>
    <source>
        <strain evidence="3">JCM 17938</strain>
    </source>
</reference>
<dbReference type="RefSeq" id="WP_345347302.1">
    <property type="nucleotide sequence ID" value="NZ_BAABHJ010000001.1"/>
</dbReference>
<feature type="domain" description="Zinc finger CGNR" evidence="1">
    <location>
        <begin position="141"/>
        <end position="182"/>
    </location>
</feature>
<dbReference type="SUPFAM" id="SSF160904">
    <property type="entry name" value="Jann2411-like"/>
    <property type="match status" value="1"/>
</dbReference>
<proteinExistence type="predicted"/>
<accession>A0ABP8TEN3</accession>
<evidence type="ECO:0000313" key="2">
    <source>
        <dbReference type="EMBL" id="GAA4601682.1"/>
    </source>
</evidence>
<dbReference type="Proteomes" id="UP001500212">
    <property type="component" value="Unassembled WGS sequence"/>
</dbReference>
<comment type="caution">
    <text evidence="2">The sequence shown here is derived from an EMBL/GenBank/DDBJ whole genome shotgun (WGS) entry which is preliminary data.</text>
</comment>
<name>A0ABP8TEN3_9ACTN</name>
<dbReference type="Pfam" id="PF07336">
    <property type="entry name" value="ABATE"/>
    <property type="match status" value="1"/>
</dbReference>
<protein>
    <submittedName>
        <fullName evidence="2">CGNR zinc finger domain-containing protein</fullName>
    </submittedName>
</protein>
<evidence type="ECO:0000259" key="1">
    <source>
        <dbReference type="Pfam" id="PF11706"/>
    </source>
</evidence>
<dbReference type="PANTHER" id="PTHR35525">
    <property type="entry name" value="BLL6575 PROTEIN"/>
    <property type="match status" value="1"/>
</dbReference>
<dbReference type="InterPro" id="IPR023286">
    <property type="entry name" value="ABATE_dom_sf"/>
</dbReference>
<sequence>MPQNKFEFRFRGGRLCLDFAATLGGRYREPVERLAAPADLGRWFRLALSLSADVPAQESGLDDARELREALYRLVHPGTRGGPARADVELVNAWAGRPDFAPELSADARSVTLRSARTVEAGLATVARDAIDLLTGPWLERVRECAFSDCSLLFVDTSRPGQRQWCDMKACGNRHKVRQYRKAHAG</sequence>
<gene>
    <name evidence="2" type="ORF">GCM10023195_04570</name>
</gene>
<evidence type="ECO:0000313" key="3">
    <source>
        <dbReference type="Proteomes" id="UP001500212"/>
    </source>
</evidence>
<dbReference type="InterPro" id="IPR021005">
    <property type="entry name" value="Znf_CGNR"/>
</dbReference>
<organism evidence="2 3">
    <name type="scientific">Actinoallomurus liliacearum</name>
    <dbReference type="NCBI Taxonomy" id="1080073"/>
    <lineage>
        <taxon>Bacteria</taxon>
        <taxon>Bacillati</taxon>
        <taxon>Actinomycetota</taxon>
        <taxon>Actinomycetes</taxon>
        <taxon>Streptosporangiales</taxon>
        <taxon>Thermomonosporaceae</taxon>
        <taxon>Actinoallomurus</taxon>
    </lineage>
</organism>